<dbReference type="EMBL" id="CP070496">
    <property type="protein sequence ID" value="QSB06477.1"/>
    <property type="molecule type" value="Genomic_DNA"/>
</dbReference>
<evidence type="ECO:0000313" key="1">
    <source>
        <dbReference type="EMBL" id="QSB06477.1"/>
    </source>
</evidence>
<evidence type="ECO:0000313" key="2">
    <source>
        <dbReference type="Proteomes" id="UP000662939"/>
    </source>
</evidence>
<dbReference type="PANTHER" id="PTHR33361">
    <property type="entry name" value="GLR0591 PROTEIN"/>
    <property type="match status" value="1"/>
</dbReference>
<keyword evidence="2" id="KW-1185">Reference proteome</keyword>
<dbReference type="InterPro" id="IPR010281">
    <property type="entry name" value="DUF885"/>
</dbReference>
<dbReference type="AlphaFoldDB" id="A0A895XMX2"/>
<protein>
    <submittedName>
        <fullName evidence="1">DUF885 domain-containing protein</fullName>
    </submittedName>
</protein>
<dbReference type="Proteomes" id="UP000662939">
    <property type="component" value="Chromosome"/>
</dbReference>
<accession>A0A895XMX2</accession>
<organism evidence="1 2">
    <name type="scientific">Natronoglycomyces albus</name>
    <dbReference type="NCBI Taxonomy" id="2811108"/>
    <lineage>
        <taxon>Bacteria</taxon>
        <taxon>Bacillati</taxon>
        <taxon>Actinomycetota</taxon>
        <taxon>Actinomycetes</taxon>
        <taxon>Glycomycetales</taxon>
        <taxon>Glycomycetaceae</taxon>
        <taxon>Natronoglycomyces</taxon>
    </lineage>
</organism>
<dbReference type="KEGG" id="nav:JQS30_06130"/>
<dbReference type="RefSeq" id="WP_213172488.1">
    <property type="nucleotide sequence ID" value="NZ_CP070496.1"/>
</dbReference>
<sequence>MSAHSALSDIAQQYFDQKVAANPFFASAFGVPGFDHLVPDPSQAADHDRLLDLANTAQRLDDINAEHLVGQDRITYSMLRRLITDETDMLKASLRDVGLTASFSGVTTGIFSQVPNIALQTAQRSNDYLRRLSGLEHFLDAHLRRYLDAKENGRHQTRQGVETTIAQIEDYLATSIEEDTFLRPEPAGVDVLKWRHEATHIIESKIRPALRKWKEAIRDELLPNARGDDQVGVCHVPGGDEGYRAAVRQFTTTDLTPEEIHQTGLDIIAQLQDEFSEVGKRALGIDNPAEVMERLRTDTSLRYTSAEEIVADATKALREAEAAVPQWFLPYDIAPCEVREVPASIAKGSTLGYYSPPSQDGSRPGTYWINTYAPETRTKFEYEALSFHESVPGHHFQFALGQVLNDLPSFRRTSYVTAFGEGWGLYTERLSDEMGLYSSDLSRLGMLSFDAWRACRLVVDTGMHAFGWSRQKAIDYMTNNSALSDVNIANEVDRYIAWPGQALAYMIGRQHIVKLRQRAQDALGEKFDIRHFHDRILTSGSVPLATMTQIVEEWIDTETS</sequence>
<gene>
    <name evidence="1" type="ORF">JQS30_06130</name>
</gene>
<dbReference type="Pfam" id="PF05960">
    <property type="entry name" value="DUF885"/>
    <property type="match status" value="1"/>
</dbReference>
<dbReference type="PANTHER" id="PTHR33361:SF2">
    <property type="entry name" value="DUF885 DOMAIN-CONTAINING PROTEIN"/>
    <property type="match status" value="1"/>
</dbReference>
<reference evidence="1" key="1">
    <citation type="submission" date="2021-02" db="EMBL/GenBank/DDBJ databases">
        <title>Natronoglycomyces albus gen. nov., sp. nov, a haloalkaliphilic actinobacterium from a soda solonchak soil.</title>
        <authorList>
            <person name="Sorokin D.Y."/>
            <person name="Khijniak T.V."/>
            <person name="Zakharycheva A.P."/>
            <person name="Boueva O.V."/>
            <person name="Ariskina E.V."/>
            <person name="Hahnke R.L."/>
            <person name="Bunk B."/>
            <person name="Sproer C."/>
            <person name="Schumann P."/>
            <person name="Evtushenko L.I."/>
            <person name="Kublanov I.V."/>
        </authorList>
    </citation>
    <scope>NUCLEOTIDE SEQUENCE</scope>
    <source>
        <strain evidence="1">DSM 106290</strain>
    </source>
</reference>
<name>A0A895XMX2_9ACTN</name>
<proteinExistence type="predicted"/>